<dbReference type="Proteomes" id="UP000003111">
    <property type="component" value="Unassembled WGS sequence"/>
</dbReference>
<dbReference type="PANTHER" id="PTHR34310">
    <property type="entry name" value="DUF427 DOMAIN PROTEIN (AFU_ORTHOLOGUE AFUA_3G02220)"/>
    <property type="match status" value="1"/>
</dbReference>
<evidence type="ECO:0000313" key="2">
    <source>
        <dbReference type="EMBL" id="EFQ81780.1"/>
    </source>
</evidence>
<accession>E2SG23</accession>
<evidence type="ECO:0000259" key="1">
    <source>
        <dbReference type="Pfam" id="PF04248"/>
    </source>
</evidence>
<dbReference type="EMBL" id="ACLF03000016">
    <property type="protein sequence ID" value="EFQ81780.1"/>
    <property type="molecule type" value="Genomic_DNA"/>
</dbReference>
<reference evidence="2" key="1">
    <citation type="submission" date="2010-08" db="EMBL/GenBank/DDBJ databases">
        <authorList>
            <person name="Muzny D."/>
            <person name="Qin X."/>
            <person name="Buhay C."/>
            <person name="Dugan-Rocha S."/>
            <person name="Ding Y."/>
            <person name="Chen G."/>
            <person name="Hawes A."/>
            <person name="Holder M."/>
            <person name="Jhangiani S."/>
            <person name="Johnson A."/>
            <person name="Khan Z."/>
            <person name="Li Z."/>
            <person name="Liu W."/>
            <person name="Liu X."/>
            <person name="Perez L."/>
            <person name="Shen H."/>
            <person name="Wang Q."/>
            <person name="Watt J."/>
            <person name="Xi L."/>
            <person name="Xin Y."/>
            <person name="Zhou J."/>
            <person name="Deng J."/>
            <person name="Jiang H."/>
            <person name="Liu Y."/>
            <person name="Qu J."/>
            <person name="Song X.-Z."/>
            <person name="Zhang L."/>
            <person name="Villasana D."/>
            <person name="Johnson A."/>
            <person name="Liu J."/>
            <person name="Liyanage D."/>
            <person name="Lorensuhewa L."/>
            <person name="Robinson T."/>
            <person name="Song A."/>
            <person name="Song B.-B."/>
            <person name="Dinh H."/>
            <person name="Thornton R."/>
            <person name="Coyle M."/>
            <person name="Francisco L."/>
            <person name="Jackson L."/>
            <person name="Javaid M."/>
            <person name="Korchina V."/>
            <person name="Kovar C."/>
            <person name="Mata R."/>
            <person name="Mathew T."/>
            <person name="Ngo R."/>
            <person name="Nguyen L."/>
            <person name="Nguyen N."/>
            <person name="Okwuonu G."/>
            <person name="Ongeri F."/>
            <person name="Pham C."/>
            <person name="Simmons D."/>
            <person name="Wilczek-Boney K."/>
            <person name="Hale W."/>
            <person name="Jakkamsetti A."/>
            <person name="Pham P."/>
            <person name="Ruth R."/>
            <person name="San Lucas F."/>
            <person name="Warren J."/>
            <person name="Zhang J."/>
            <person name="Zhao Z."/>
            <person name="Zhou C."/>
            <person name="Zhu D."/>
            <person name="Lee S."/>
            <person name="Bess C."/>
            <person name="Blankenburg K."/>
            <person name="Forbes L."/>
            <person name="Fu Q."/>
            <person name="Gubbala S."/>
            <person name="Hirani K."/>
            <person name="Jayaseelan J.C."/>
            <person name="Lara F."/>
            <person name="Munidasa M."/>
            <person name="Palculict T."/>
            <person name="Patil S."/>
            <person name="Pu L.-L."/>
            <person name="Saada N."/>
            <person name="Tang L."/>
            <person name="Weissenberger G."/>
            <person name="Zhu Y."/>
            <person name="Hemphill L."/>
            <person name="Shang Y."/>
            <person name="Youmans B."/>
            <person name="Ayvaz T."/>
            <person name="Ross M."/>
            <person name="Santibanez J."/>
            <person name="Aqrawi P."/>
            <person name="Gross S."/>
            <person name="Joshi V."/>
            <person name="Fowler G."/>
            <person name="Nazareth L."/>
            <person name="Reid J."/>
            <person name="Worley K."/>
            <person name="Petrosino J."/>
            <person name="Highlander S."/>
            <person name="Gibbs R."/>
        </authorList>
    </citation>
    <scope>NUCLEOTIDE SEQUENCE [LARGE SCALE GENOMIC DNA]</scope>
    <source>
        <strain evidence="2">DSM 15272</strain>
    </source>
</reference>
<organism evidence="2 3">
    <name type="scientific">Aeromicrobium marinum DSM 15272</name>
    <dbReference type="NCBI Taxonomy" id="585531"/>
    <lineage>
        <taxon>Bacteria</taxon>
        <taxon>Bacillati</taxon>
        <taxon>Actinomycetota</taxon>
        <taxon>Actinomycetes</taxon>
        <taxon>Propionibacteriales</taxon>
        <taxon>Nocardioidaceae</taxon>
        <taxon>Aeromicrobium</taxon>
    </lineage>
</organism>
<comment type="caution">
    <text evidence="2">The sequence shown here is derived from an EMBL/GenBank/DDBJ whole genome shotgun (WGS) entry which is preliminary data.</text>
</comment>
<dbReference type="Gene3D" id="2.170.150.40">
    <property type="entry name" value="Domain of unknown function (DUF427)"/>
    <property type="match status" value="1"/>
</dbReference>
<feature type="domain" description="DUF427" evidence="1">
    <location>
        <begin position="15"/>
        <end position="107"/>
    </location>
</feature>
<proteinExistence type="predicted"/>
<dbReference type="Pfam" id="PF04248">
    <property type="entry name" value="NTP_transf_9"/>
    <property type="match status" value="1"/>
</dbReference>
<dbReference type="HOGENOM" id="CLU_126578_1_1_11"/>
<dbReference type="InterPro" id="IPR007361">
    <property type="entry name" value="DUF427"/>
</dbReference>
<name>E2SG23_9ACTN</name>
<evidence type="ECO:0000313" key="3">
    <source>
        <dbReference type="Proteomes" id="UP000003111"/>
    </source>
</evidence>
<sequence length="114" mass="12630">MPLGCRLRSTQEVDMKAVLGSTVLAEAPTDELVQIEGNWYFPPSSLTEGAFEKSPTAYRCPWKGDAQYWNVGLGEDTLPDGAWSYPDPIKASFDRVGSDYSGYVAFDRKVKISE</sequence>
<keyword evidence="3" id="KW-1185">Reference proteome</keyword>
<dbReference type="PANTHER" id="PTHR34310:SF5">
    <property type="entry name" value="DUF427 DOMAIN PROTEIN (AFU_ORTHOLOGUE AFUA_3G02220)"/>
    <property type="match status" value="1"/>
</dbReference>
<dbReference type="InterPro" id="IPR038694">
    <property type="entry name" value="DUF427_sf"/>
</dbReference>
<protein>
    <recommendedName>
        <fullName evidence="1">DUF427 domain-containing protein</fullName>
    </recommendedName>
</protein>
<dbReference type="AlphaFoldDB" id="E2SG23"/>
<gene>
    <name evidence="2" type="ORF">HMPREF0063_12982</name>
</gene>
<dbReference type="eggNOG" id="COG2343">
    <property type="taxonomic scope" value="Bacteria"/>
</dbReference>
<dbReference type="STRING" id="585531.HMPREF0063_12982"/>